<keyword evidence="2" id="KW-1185">Reference proteome</keyword>
<proteinExistence type="predicted"/>
<sequence>MKVKEKKPYKKRLELRQGDVILVNYGKSNAGCRTSGIRPSVVVSNDAALKEENLVNVIPLYRKPSKAFQAEDILIRPVDCRGLRYEEYAQPMQMQILQRFRIIKRIGHIKNDSILCEIANAIWNSINKEI</sequence>
<accession>A0AC61R0C7</accession>
<protein>
    <submittedName>
        <fullName evidence="1">Type II toxin-antitoxin system PemK/MazF family toxin</fullName>
    </submittedName>
</protein>
<name>A0AC61R0C7_9FIRM</name>
<gene>
    <name evidence="1" type="ORF">E5357_07485</name>
</gene>
<organism evidence="1 2">
    <name type="scientific">Hominisplanchenecus murintestinalis</name>
    <dbReference type="NCBI Taxonomy" id="2941517"/>
    <lineage>
        <taxon>Bacteria</taxon>
        <taxon>Bacillati</taxon>
        <taxon>Bacillota</taxon>
        <taxon>Clostridia</taxon>
        <taxon>Lachnospirales</taxon>
        <taxon>Lachnospiraceae</taxon>
        <taxon>Hominisplanchenecus</taxon>
    </lineage>
</organism>
<dbReference type="EMBL" id="SRZB01000013">
    <property type="protein sequence ID" value="TGX98797.1"/>
    <property type="molecule type" value="Genomic_DNA"/>
</dbReference>
<evidence type="ECO:0000313" key="2">
    <source>
        <dbReference type="Proteomes" id="UP000307720"/>
    </source>
</evidence>
<comment type="caution">
    <text evidence="1">The sequence shown here is derived from an EMBL/GenBank/DDBJ whole genome shotgun (WGS) entry which is preliminary data.</text>
</comment>
<evidence type="ECO:0000313" key="1">
    <source>
        <dbReference type="EMBL" id="TGX98797.1"/>
    </source>
</evidence>
<dbReference type="Proteomes" id="UP000307720">
    <property type="component" value="Unassembled WGS sequence"/>
</dbReference>
<reference evidence="1" key="1">
    <citation type="submission" date="2019-04" db="EMBL/GenBank/DDBJ databases">
        <title>Microbes associate with the intestines of laboratory mice.</title>
        <authorList>
            <person name="Navarre W."/>
            <person name="Wong E."/>
            <person name="Huang K."/>
            <person name="Tropini C."/>
            <person name="Ng K."/>
            <person name="Yu B."/>
        </authorList>
    </citation>
    <scope>NUCLEOTIDE SEQUENCE</scope>
    <source>
        <strain evidence="1">NM72_1-8</strain>
    </source>
</reference>